<dbReference type="InterPro" id="IPR036388">
    <property type="entry name" value="WH-like_DNA-bd_sf"/>
</dbReference>
<dbReference type="GO" id="GO:0007129">
    <property type="term" value="P:homologous chromosome pairing at meiosis"/>
    <property type="evidence" value="ECO:0007669"/>
    <property type="project" value="TreeGrafter"/>
</dbReference>
<evidence type="ECO:0000256" key="3">
    <source>
        <dbReference type="ARBA" id="ARBA00023172"/>
    </source>
</evidence>
<feature type="compositionally biased region" description="Low complexity" evidence="7">
    <location>
        <begin position="1"/>
        <end position="22"/>
    </location>
</feature>
<comment type="subcellular location">
    <subcellularLocation>
        <location evidence="1">Nucleus</location>
    </subcellularLocation>
</comment>
<keyword evidence="5" id="KW-0469">Meiosis</keyword>
<keyword evidence="4" id="KW-0539">Nucleus</keyword>
<dbReference type="Pfam" id="PF07106">
    <property type="entry name" value="WHD_TBPIP"/>
    <property type="match status" value="1"/>
</dbReference>
<dbReference type="GO" id="GO:0010774">
    <property type="term" value="P:meiotic strand invasion involved in reciprocal meiotic recombination"/>
    <property type="evidence" value="ECO:0007669"/>
    <property type="project" value="TreeGrafter"/>
</dbReference>
<feature type="domain" description="Homologous-pairing protein 2 winged helix" evidence="8">
    <location>
        <begin position="156"/>
        <end position="214"/>
    </location>
</feature>
<name>A0A7S1GDL9_9STRA</name>
<feature type="compositionally biased region" description="Acidic residues" evidence="7">
    <location>
        <begin position="67"/>
        <end position="81"/>
    </location>
</feature>
<sequence>MEAAIAIAAAAETPVSARGSARSGRKRTAVNYAADAGYDSSGVSVSQSVADPSELADSGSEFGPAASDEDDAEEDDDDDFADSQPPPAKRNKTPAAAAAEGKKKKAPAAAAAKPRAAPAAKKSKGSAASVGGSTTTKSPAKTAAKAKKVKQLSEKDATPVIFEYVQKQNRPYNAVQVFENLHKTIKLPTCKKVLDKLADADRLKIKVNGKQRYYYPDQSQYTDVSAEAVKEAEAVVKAKDAEFNEWNGKAIALERQGDSMSKELTDEELHARVATLEVENKELAEKVARLEGLGQSADPEKKKALVAEVNKWKRIWKQRRTTVVDVVDGILESMETRKTRDQFMEEMGLETDASAGVELRTFVP</sequence>
<evidence type="ECO:0000259" key="8">
    <source>
        <dbReference type="Pfam" id="PF07106"/>
    </source>
</evidence>
<evidence type="ECO:0000256" key="5">
    <source>
        <dbReference type="ARBA" id="ARBA00023254"/>
    </source>
</evidence>
<dbReference type="GO" id="GO:0000709">
    <property type="term" value="P:meiotic joint molecule formation"/>
    <property type="evidence" value="ECO:0007669"/>
    <property type="project" value="TreeGrafter"/>
</dbReference>
<dbReference type="Gene3D" id="1.10.10.10">
    <property type="entry name" value="Winged helix-like DNA-binding domain superfamily/Winged helix DNA-binding domain"/>
    <property type="match status" value="1"/>
</dbReference>
<evidence type="ECO:0000256" key="4">
    <source>
        <dbReference type="ARBA" id="ARBA00023242"/>
    </source>
</evidence>
<feature type="coiled-coil region" evidence="6">
    <location>
        <begin position="266"/>
        <end position="293"/>
    </location>
</feature>
<keyword evidence="6" id="KW-0175">Coiled coil</keyword>
<dbReference type="GO" id="GO:0003690">
    <property type="term" value="F:double-stranded DNA binding"/>
    <property type="evidence" value="ECO:0007669"/>
    <property type="project" value="TreeGrafter"/>
</dbReference>
<dbReference type="PANTHER" id="PTHR15938">
    <property type="entry name" value="TBP-1 INTERACTING PROTEIN"/>
    <property type="match status" value="1"/>
</dbReference>
<keyword evidence="3" id="KW-0233">DNA recombination</keyword>
<evidence type="ECO:0000256" key="2">
    <source>
        <dbReference type="ARBA" id="ARBA00007922"/>
    </source>
</evidence>
<feature type="compositionally biased region" description="Polar residues" evidence="7">
    <location>
        <begin position="41"/>
        <end position="50"/>
    </location>
</feature>
<feature type="region of interest" description="Disordered" evidence="7">
    <location>
        <begin position="1"/>
        <end position="150"/>
    </location>
</feature>
<evidence type="ECO:0000256" key="1">
    <source>
        <dbReference type="ARBA" id="ARBA00004123"/>
    </source>
</evidence>
<reference evidence="9" key="1">
    <citation type="submission" date="2021-01" db="EMBL/GenBank/DDBJ databases">
        <authorList>
            <person name="Corre E."/>
            <person name="Pelletier E."/>
            <person name="Niang G."/>
            <person name="Scheremetjew M."/>
            <person name="Finn R."/>
            <person name="Kale V."/>
            <person name="Holt S."/>
            <person name="Cochrane G."/>
            <person name="Meng A."/>
            <person name="Brown T."/>
            <person name="Cohen L."/>
        </authorList>
    </citation>
    <scope>NUCLEOTIDE SEQUENCE</scope>
    <source>
        <strain evidence="9">Ms1</strain>
    </source>
</reference>
<evidence type="ECO:0000313" key="9">
    <source>
        <dbReference type="EMBL" id="CAD8925319.1"/>
    </source>
</evidence>
<evidence type="ECO:0000256" key="7">
    <source>
        <dbReference type="SAM" id="MobiDB-lite"/>
    </source>
</evidence>
<dbReference type="GO" id="GO:0120231">
    <property type="term" value="C:DNA recombinase auxiliary factor complex"/>
    <property type="evidence" value="ECO:0007669"/>
    <property type="project" value="TreeGrafter"/>
</dbReference>
<evidence type="ECO:0000256" key="6">
    <source>
        <dbReference type="SAM" id="Coils"/>
    </source>
</evidence>
<dbReference type="GO" id="GO:0000794">
    <property type="term" value="C:condensed nuclear chromosome"/>
    <property type="evidence" value="ECO:0007669"/>
    <property type="project" value="TreeGrafter"/>
</dbReference>
<accession>A0A7S1GDL9</accession>
<dbReference type="AlphaFoldDB" id="A0A7S1GDL9"/>
<dbReference type="PANTHER" id="PTHR15938:SF0">
    <property type="entry name" value="HOMOLOGOUS-PAIRING PROTEIN 2 HOMOLOG"/>
    <property type="match status" value="1"/>
</dbReference>
<dbReference type="InterPro" id="IPR010776">
    <property type="entry name" value="Hop2_WH_dom"/>
</dbReference>
<dbReference type="EMBL" id="HBFS01027733">
    <property type="protein sequence ID" value="CAD8925319.1"/>
    <property type="molecule type" value="Transcribed_RNA"/>
</dbReference>
<organism evidence="9">
    <name type="scientific">Bicosoecida sp. CB-2014</name>
    <dbReference type="NCBI Taxonomy" id="1486930"/>
    <lineage>
        <taxon>Eukaryota</taxon>
        <taxon>Sar</taxon>
        <taxon>Stramenopiles</taxon>
        <taxon>Bigyra</taxon>
        <taxon>Opalozoa</taxon>
        <taxon>Bicosoecida</taxon>
    </lineage>
</organism>
<gene>
    <name evidence="9" type="ORF">BSP0115_LOCUS18583</name>
</gene>
<comment type="similarity">
    <text evidence="2">Belongs to the HOP2 family.</text>
</comment>
<dbReference type="GO" id="GO:0120230">
    <property type="term" value="F:recombinase activator activity"/>
    <property type="evidence" value="ECO:0007669"/>
    <property type="project" value="TreeGrafter"/>
</dbReference>
<proteinExistence type="inferred from homology"/>
<protein>
    <recommendedName>
        <fullName evidence="8">Homologous-pairing protein 2 winged helix domain-containing protein</fullName>
    </recommendedName>
</protein>
<feature type="compositionally biased region" description="Low complexity" evidence="7">
    <location>
        <begin position="107"/>
        <end position="143"/>
    </location>
</feature>